<feature type="compositionally biased region" description="Low complexity" evidence="1">
    <location>
        <begin position="206"/>
        <end position="229"/>
    </location>
</feature>
<evidence type="ECO:0000256" key="2">
    <source>
        <dbReference type="SAM" id="Phobius"/>
    </source>
</evidence>
<feature type="region of interest" description="Disordered" evidence="1">
    <location>
        <begin position="174"/>
        <end position="418"/>
    </location>
</feature>
<dbReference type="Proteomes" id="UP000611640">
    <property type="component" value="Chromosome"/>
</dbReference>
<sequence length="418" mass="40610">MPRRPGVPRWAEALVLVVAAVCVAAVGAPLGLLWSALSPRAEVIMTDQGGMYDLETETFAAADGRLAVLTAATGLVAAIVCWVVLRRYRGPLLLVVLALGGAGCALLTAWVGGRVGLADFDALLGAAQPGWRFPYPLRLGARGAIVLAPLFAVLTYTVLAGFSRYPALRARRTAGPAEPELVDPVRLPLIPARNSAGSTEPDSGTPAAGPDHQPGPAGAGPADDPADAPTSAGSSSRVGPDADSAAAPGAVATGGVVAGPAPRPDDAVPGIAWPAPPPGPPVGGPPPPAFGAPGAAPDAAASPSGPGPSAPRRSDPGPSAPGLAGQGPSGPGSSAAGPSAAGQSGPGPSGPPAAGPAQAAGPAPHPAAPDGRQGPDASWGAGSPVDPFAPDGFPAAPAQTPPPAPMDPVDWPDAPRRS</sequence>
<evidence type="ECO:0000313" key="3">
    <source>
        <dbReference type="EMBL" id="BCJ34974.1"/>
    </source>
</evidence>
<feature type="compositionally biased region" description="Low complexity" evidence="1">
    <location>
        <begin position="291"/>
        <end position="304"/>
    </location>
</feature>
<name>A0A7R7DNF9_9ACTN</name>
<dbReference type="KEGG" id="atl:Athai_24770"/>
<dbReference type="Pfam" id="PF10821">
    <property type="entry name" value="DUF2567"/>
    <property type="match status" value="1"/>
</dbReference>
<keyword evidence="4" id="KW-1185">Reference proteome</keyword>
<keyword evidence="2" id="KW-1133">Transmembrane helix</keyword>
<evidence type="ECO:0000256" key="1">
    <source>
        <dbReference type="SAM" id="MobiDB-lite"/>
    </source>
</evidence>
<feature type="compositionally biased region" description="Low complexity" evidence="1">
    <location>
        <begin position="238"/>
        <end position="260"/>
    </location>
</feature>
<dbReference type="AlphaFoldDB" id="A0A7R7DNF9"/>
<feature type="compositionally biased region" description="Low complexity" evidence="1">
    <location>
        <begin position="331"/>
        <end position="343"/>
    </location>
</feature>
<organism evidence="3 4">
    <name type="scientific">Actinocatenispora thailandica</name>
    <dbReference type="NCBI Taxonomy" id="227318"/>
    <lineage>
        <taxon>Bacteria</taxon>
        <taxon>Bacillati</taxon>
        <taxon>Actinomycetota</taxon>
        <taxon>Actinomycetes</taxon>
        <taxon>Micromonosporales</taxon>
        <taxon>Micromonosporaceae</taxon>
        <taxon>Actinocatenispora</taxon>
    </lineage>
</organism>
<feature type="compositionally biased region" description="Pro residues" evidence="1">
    <location>
        <begin position="274"/>
        <end position="290"/>
    </location>
</feature>
<feature type="transmembrane region" description="Helical" evidence="2">
    <location>
        <begin position="92"/>
        <end position="111"/>
    </location>
</feature>
<feature type="transmembrane region" description="Helical" evidence="2">
    <location>
        <begin position="12"/>
        <end position="37"/>
    </location>
</feature>
<reference evidence="3 4" key="1">
    <citation type="submission" date="2020-08" db="EMBL/GenBank/DDBJ databases">
        <title>Whole genome shotgun sequence of Actinocatenispora thailandica NBRC 105041.</title>
        <authorList>
            <person name="Komaki H."/>
            <person name="Tamura T."/>
        </authorList>
    </citation>
    <scope>NUCLEOTIDE SEQUENCE [LARGE SCALE GENOMIC DNA]</scope>
    <source>
        <strain evidence="3 4">NBRC 105041</strain>
    </source>
</reference>
<keyword evidence="2" id="KW-0472">Membrane</keyword>
<gene>
    <name evidence="3" type="ORF">Athai_24770</name>
</gene>
<evidence type="ECO:0008006" key="5">
    <source>
        <dbReference type="Google" id="ProtNLM"/>
    </source>
</evidence>
<feature type="transmembrane region" description="Helical" evidence="2">
    <location>
        <begin position="139"/>
        <end position="162"/>
    </location>
</feature>
<feature type="transmembrane region" description="Helical" evidence="2">
    <location>
        <begin position="66"/>
        <end position="85"/>
    </location>
</feature>
<dbReference type="InterPro" id="IPR021213">
    <property type="entry name" value="DUF2567"/>
</dbReference>
<protein>
    <recommendedName>
        <fullName evidence="5">DUF2567 domain-containing protein</fullName>
    </recommendedName>
</protein>
<dbReference type="EMBL" id="AP023355">
    <property type="protein sequence ID" value="BCJ34974.1"/>
    <property type="molecule type" value="Genomic_DNA"/>
</dbReference>
<keyword evidence="2" id="KW-0812">Transmembrane</keyword>
<accession>A0A7R7DNF9</accession>
<proteinExistence type="predicted"/>
<evidence type="ECO:0000313" key="4">
    <source>
        <dbReference type="Proteomes" id="UP000611640"/>
    </source>
</evidence>
<feature type="compositionally biased region" description="Low complexity" evidence="1">
    <location>
        <begin position="386"/>
        <end position="398"/>
    </location>
</feature>